<keyword evidence="8" id="KW-0249">Electron transport</keyword>
<dbReference type="InterPro" id="IPR052168">
    <property type="entry name" value="Cytochrome_b561_oxidase"/>
</dbReference>
<keyword evidence="11 13" id="KW-0472">Membrane</keyword>
<evidence type="ECO:0000313" key="15">
    <source>
        <dbReference type="EMBL" id="MFC4526876.1"/>
    </source>
</evidence>
<gene>
    <name evidence="15" type="ORF">ACFO5W_09570</name>
</gene>
<keyword evidence="16" id="KW-1185">Reference proteome</keyword>
<comment type="subcellular location">
    <subcellularLocation>
        <location evidence="2">Cell membrane</location>
        <topology evidence="2">Multi-pass membrane protein</topology>
    </subcellularLocation>
</comment>
<name>A0ABV9C1L8_9GAMM</name>
<proteinExistence type="inferred from homology"/>
<feature type="domain" description="Cytochrome b561 bacterial/Ni-hydrogenase" evidence="14">
    <location>
        <begin position="5"/>
        <end position="176"/>
    </location>
</feature>
<evidence type="ECO:0000259" key="14">
    <source>
        <dbReference type="Pfam" id="PF01292"/>
    </source>
</evidence>
<keyword evidence="10" id="KW-0408">Iron</keyword>
<accession>A0ABV9C1L8</accession>
<dbReference type="EMBL" id="JBHSGA010000017">
    <property type="protein sequence ID" value="MFC4526876.1"/>
    <property type="molecule type" value="Genomic_DNA"/>
</dbReference>
<reference evidence="16" key="1">
    <citation type="journal article" date="2019" name="Int. J. Syst. Evol. Microbiol.">
        <title>The Global Catalogue of Microorganisms (GCM) 10K type strain sequencing project: providing services to taxonomists for standard genome sequencing and annotation.</title>
        <authorList>
            <consortium name="The Broad Institute Genomics Platform"/>
            <consortium name="The Broad Institute Genome Sequencing Center for Infectious Disease"/>
            <person name="Wu L."/>
            <person name="Ma J."/>
        </authorList>
    </citation>
    <scope>NUCLEOTIDE SEQUENCE [LARGE SCALE GENOMIC DNA]</scope>
    <source>
        <strain evidence="16">CCM 4481</strain>
    </source>
</reference>
<evidence type="ECO:0000256" key="8">
    <source>
        <dbReference type="ARBA" id="ARBA00022982"/>
    </source>
</evidence>
<evidence type="ECO:0000256" key="2">
    <source>
        <dbReference type="ARBA" id="ARBA00004651"/>
    </source>
</evidence>
<evidence type="ECO:0000256" key="11">
    <source>
        <dbReference type="ARBA" id="ARBA00023136"/>
    </source>
</evidence>
<dbReference type="RefSeq" id="WP_266148777.1">
    <property type="nucleotide sequence ID" value="NZ_CP064028.1"/>
</dbReference>
<evidence type="ECO:0000256" key="3">
    <source>
        <dbReference type="ARBA" id="ARBA00022448"/>
    </source>
</evidence>
<dbReference type="PANTHER" id="PTHR30529:SF3">
    <property type="entry name" value="CYTOCHROME B561 HOMOLOG 1"/>
    <property type="match status" value="1"/>
</dbReference>
<evidence type="ECO:0000256" key="6">
    <source>
        <dbReference type="ARBA" id="ARBA00022692"/>
    </source>
</evidence>
<evidence type="ECO:0000256" key="9">
    <source>
        <dbReference type="ARBA" id="ARBA00022989"/>
    </source>
</evidence>
<feature type="transmembrane region" description="Helical" evidence="13">
    <location>
        <begin position="146"/>
        <end position="164"/>
    </location>
</feature>
<keyword evidence="3" id="KW-0813">Transport</keyword>
<keyword evidence="9 13" id="KW-1133">Transmembrane helix</keyword>
<dbReference type="InterPro" id="IPR016174">
    <property type="entry name" value="Di-haem_cyt_TM"/>
</dbReference>
<keyword evidence="4" id="KW-1003">Cell membrane</keyword>
<comment type="similarity">
    <text evidence="12">Belongs to the cytochrome b561 family.</text>
</comment>
<dbReference type="Pfam" id="PF01292">
    <property type="entry name" value="Ni_hydr_CYTB"/>
    <property type="match status" value="1"/>
</dbReference>
<evidence type="ECO:0000256" key="12">
    <source>
        <dbReference type="ARBA" id="ARBA00037975"/>
    </source>
</evidence>
<keyword evidence="7" id="KW-0479">Metal-binding</keyword>
<keyword evidence="6 13" id="KW-0812">Transmembrane</keyword>
<evidence type="ECO:0000256" key="7">
    <source>
        <dbReference type="ARBA" id="ARBA00022723"/>
    </source>
</evidence>
<dbReference type="PANTHER" id="PTHR30529">
    <property type="entry name" value="CYTOCHROME B561"/>
    <property type="match status" value="1"/>
</dbReference>
<feature type="transmembrane region" description="Helical" evidence="13">
    <location>
        <begin position="46"/>
        <end position="67"/>
    </location>
</feature>
<evidence type="ECO:0000313" key="16">
    <source>
        <dbReference type="Proteomes" id="UP001595961"/>
    </source>
</evidence>
<dbReference type="PROSITE" id="PS51257">
    <property type="entry name" value="PROKAR_LIPOPROTEIN"/>
    <property type="match status" value="1"/>
</dbReference>
<evidence type="ECO:0000256" key="5">
    <source>
        <dbReference type="ARBA" id="ARBA00022617"/>
    </source>
</evidence>
<evidence type="ECO:0000256" key="10">
    <source>
        <dbReference type="ARBA" id="ARBA00023004"/>
    </source>
</evidence>
<protein>
    <submittedName>
        <fullName evidence="15">Cytochrome b</fullName>
    </submittedName>
</protein>
<comment type="caution">
    <text evidence="15">The sequence shown here is derived from an EMBL/GenBank/DDBJ whole genome shotgun (WGS) entry which is preliminary data.</text>
</comment>
<dbReference type="Proteomes" id="UP001595961">
    <property type="component" value="Unassembled WGS sequence"/>
</dbReference>
<evidence type="ECO:0000256" key="1">
    <source>
        <dbReference type="ARBA" id="ARBA00001970"/>
    </source>
</evidence>
<sequence length="182" mass="20437">MSTIRYAPWLRRLHWLIALLVACALVLIEIRGWFPRGSAMRSGVKWAHMQFGMAVLLLMVPRLLARARSAVPPISPQPPRWQDMLSKLVHLALYLLAFAVPLLGMAMMFAAGKPWNLLGLPLPVLGVGNSDLAHRIGDVHETAGDVLMWLAIVHAATALFHHYVQRDDTLRRMLSGRRNEVQ</sequence>
<feature type="transmembrane region" description="Helical" evidence="13">
    <location>
        <begin position="12"/>
        <end position="34"/>
    </location>
</feature>
<keyword evidence="5" id="KW-0349">Heme</keyword>
<organism evidence="15 16">
    <name type="scientific">Dyella halodurans</name>
    <dbReference type="NCBI Taxonomy" id="1920171"/>
    <lineage>
        <taxon>Bacteria</taxon>
        <taxon>Pseudomonadati</taxon>
        <taxon>Pseudomonadota</taxon>
        <taxon>Gammaproteobacteria</taxon>
        <taxon>Lysobacterales</taxon>
        <taxon>Rhodanobacteraceae</taxon>
        <taxon>Dyella</taxon>
    </lineage>
</organism>
<dbReference type="SUPFAM" id="SSF81342">
    <property type="entry name" value="Transmembrane di-heme cytochromes"/>
    <property type="match status" value="1"/>
</dbReference>
<dbReference type="InterPro" id="IPR011577">
    <property type="entry name" value="Cyt_b561_bac/Ni-Hgenase"/>
</dbReference>
<evidence type="ECO:0000256" key="13">
    <source>
        <dbReference type="SAM" id="Phobius"/>
    </source>
</evidence>
<evidence type="ECO:0000256" key="4">
    <source>
        <dbReference type="ARBA" id="ARBA00022475"/>
    </source>
</evidence>
<feature type="transmembrane region" description="Helical" evidence="13">
    <location>
        <begin position="88"/>
        <end position="111"/>
    </location>
</feature>
<comment type="cofactor">
    <cofactor evidence="1">
        <name>heme b</name>
        <dbReference type="ChEBI" id="CHEBI:60344"/>
    </cofactor>
</comment>